<dbReference type="NCBIfam" id="TIGR04183">
    <property type="entry name" value="Por_Secre_tail"/>
    <property type="match status" value="1"/>
</dbReference>
<feature type="chain" id="PRO_5011470489" evidence="2">
    <location>
        <begin position="21"/>
        <end position="346"/>
    </location>
</feature>
<dbReference type="EMBL" id="FOVI01000011">
    <property type="protein sequence ID" value="SFN79461.1"/>
    <property type="molecule type" value="Genomic_DNA"/>
</dbReference>
<keyword evidence="5" id="KW-1185">Reference proteome</keyword>
<dbReference type="STRING" id="913024.SAMN05421741_11110"/>
<keyword evidence="1 2" id="KW-0732">Signal</keyword>
<dbReference type="OrthoDB" id="1288696at2"/>
<evidence type="ECO:0000256" key="1">
    <source>
        <dbReference type="ARBA" id="ARBA00022729"/>
    </source>
</evidence>
<dbReference type="Proteomes" id="UP000199036">
    <property type="component" value="Unassembled WGS sequence"/>
</dbReference>
<evidence type="ECO:0000259" key="3">
    <source>
        <dbReference type="Pfam" id="PF18962"/>
    </source>
</evidence>
<gene>
    <name evidence="4" type="ORF">SAMN05421741_11110</name>
</gene>
<protein>
    <submittedName>
        <fullName evidence="4">Por secretion system C-terminal sorting domain-containing protein</fullName>
    </submittedName>
</protein>
<dbReference type="RefSeq" id="WP_091522842.1">
    <property type="nucleotide sequence ID" value="NZ_FOVI01000011.1"/>
</dbReference>
<dbReference type="Pfam" id="PF18962">
    <property type="entry name" value="Por_Secre_tail"/>
    <property type="match status" value="1"/>
</dbReference>
<reference evidence="5" key="1">
    <citation type="submission" date="2016-10" db="EMBL/GenBank/DDBJ databases">
        <authorList>
            <person name="Varghese N."/>
            <person name="Submissions S."/>
        </authorList>
    </citation>
    <scope>NUCLEOTIDE SEQUENCE [LARGE SCALE GENOMIC DNA]</scope>
    <source>
        <strain evidence="5">DS-12</strain>
    </source>
</reference>
<proteinExistence type="predicted"/>
<name>A0A1I5BYQ4_9FLAO</name>
<accession>A0A1I5BYQ4</accession>
<evidence type="ECO:0000313" key="4">
    <source>
        <dbReference type="EMBL" id="SFN79461.1"/>
    </source>
</evidence>
<evidence type="ECO:0000313" key="5">
    <source>
        <dbReference type="Proteomes" id="UP000199036"/>
    </source>
</evidence>
<feature type="signal peptide" evidence="2">
    <location>
        <begin position="1"/>
        <end position="20"/>
    </location>
</feature>
<sequence>MKKLLLSVAFVLAAFSNVNAQQLLSDDFNSYTVGNVGTDLTGTTAGQGNWYTLVPAGGNNSNFQFVAETGRGNVFSIESTNQPPATAPAPANYRLATKMDFNTALWNTKTTGNNILKVEYEFFTGAATTSKAVHRMAVSSANRAIGGLTYVPETRTLAGLAYANPPGGSGPGLYNITLGSTPLVLDANKWYKVIFYVDYTTNKATWQIPDKNINVNFDIVSVATEAPDEISFLAIAGTGNAMSSTLKYDNYMVSAVNNTTASVDDVISTKFNIYPNPASDIITISNQESIGVEKVSIVDMNGRVVKTQSFTNQSEIQLNISDLRAGVYIFNISTKEGNASKKVIKK</sequence>
<feature type="domain" description="Secretion system C-terminal sorting" evidence="3">
    <location>
        <begin position="273"/>
        <end position="344"/>
    </location>
</feature>
<dbReference type="AlphaFoldDB" id="A0A1I5BYQ4"/>
<organism evidence="4 5">
    <name type="scientific">Paenimyroides ummariense</name>
    <dbReference type="NCBI Taxonomy" id="913024"/>
    <lineage>
        <taxon>Bacteria</taxon>
        <taxon>Pseudomonadati</taxon>
        <taxon>Bacteroidota</taxon>
        <taxon>Flavobacteriia</taxon>
        <taxon>Flavobacteriales</taxon>
        <taxon>Flavobacteriaceae</taxon>
        <taxon>Paenimyroides</taxon>
    </lineage>
</organism>
<evidence type="ECO:0000256" key="2">
    <source>
        <dbReference type="SAM" id="SignalP"/>
    </source>
</evidence>
<dbReference type="InterPro" id="IPR026444">
    <property type="entry name" value="Secre_tail"/>
</dbReference>